<sequence>MNEAETFKALRGVLAELTGPMAEAARYLLAHPENVAVHSMRALARRADVPPVTLVRLAQRLGLPGYNELRQGFVDRVLRNGAAAQVAATRNVDSARAIAAAAGAGTGALAFAESFFAAEHDVLRRAFAGLTETALDRSTTVLATAPRVFVAARRTPFPAAFTLAYALRKARPGVSLLDDAGGAPEGALEDAAAEDAFVAFTFAPFSRVTDALARRASDAGARIIVVSDIDEAPLRDLAGDLFFVAPTLSRAFPESAGGALALANLLAALTVAKLGENAQKRIRTNERRLVDAGEYLLTTSSARKRGAANRRSGSTGRLPR</sequence>
<proteinExistence type="predicted"/>
<dbReference type="PROSITE" id="PS51071">
    <property type="entry name" value="HTH_RPIR"/>
    <property type="match status" value="1"/>
</dbReference>
<feature type="domain" description="HTH rpiR-type" evidence="1">
    <location>
        <begin position="4"/>
        <end position="80"/>
    </location>
</feature>
<dbReference type="GO" id="GO:0097367">
    <property type="term" value="F:carbohydrate derivative binding"/>
    <property type="evidence" value="ECO:0007669"/>
    <property type="project" value="InterPro"/>
</dbReference>
<protein>
    <submittedName>
        <fullName evidence="2">MurR/RpiR family transcriptional regulator</fullName>
    </submittedName>
</protein>
<dbReference type="Pfam" id="PF01380">
    <property type="entry name" value="SIS"/>
    <property type="match status" value="1"/>
</dbReference>
<keyword evidence="3" id="KW-1185">Reference proteome</keyword>
<dbReference type="GO" id="GO:0003677">
    <property type="term" value="F:DNA binding"/>
    <property type="evidence" value="ECO:0007669"/>
    <property type="project" value="InterPro"/>
</dbReference>
<dbReference type="EMBL" id="SMSJ01000049">
    <property type="protein sequence ID" value="TDH59941.1"/>
    <property type="molecule type" value="Genomic_DNA"/>
</dbReference>
<dbReference type="GO" id="GO:1901135">
    <property type="term" value="P:carbohydrate derivative metabolic process"/>
    <property type="evidence" value="ECO:0007669"/>
    <property type="project" value="InterPro"/>
</dbReference>
<dbReference type="InterPro" id="IPR047640">
    <property type="entry name" value="RpiR-like"/>
</dbReference>
<dbReference type="GO" id="GO:0003700">
    <property type="term" value="F:DNA-binding transcription factor activity"/>
    <property type="evidence" value="ECO:0007669"/>
    <property type="project" value="InterPro"/>
</dbReference>
<dbReference type="Proteomes" id="UP000295096">
    <property type="component" value="Unassembled WGS sequence"/>
</dbReference>
<dbReference type="OrthoDB" id="9814676at2"/>
<evidence type="ECO:0000259" key="1">
    <source>
        <dbReference type="PROSITE" id="PS51071"/>
    </source>
</evidence>
<dbReference type="SUPFAM" id="SSF46689">
    <property type="entry name" value="Homeodomain-like"/>
    <property type="match status" value="1"/>
</dbReference>
<dbReference type="InterPro" id="IPR046348">
    <property type="entry name" value="SIS_dom_sf"/>
</dbReference>
<reference evidence="2 3" key="1">
    <citation type="journal article" date="2016" name="J. Microbiol.">
        <title>Dankookia rubra gen. nov., sp. nov., an alphaproteobacterium isolated from sediment of a shallow stream.</title>
        <authorList>
            <person name="Kim W.H."/>
            <person name="Kim D.H."/>
            <person name="Kang K."/>
            <person name="Ahn T.Y."/>
        </authorList>
    </citation>
    <scope>NUCLEOTIDE SEQUENCE [LARGE SCALE GENOMIC DNA]</scope>
    <source>
        <strain evidence="2 3">JCM30602</strain>
    </source>
</reference>
<dbReference type="InterPro" id="IPR036388">
    <property type="entry name" value="WH-like_DNA-bd_sf"/>
</dbReference>
<dbReference type="InterPro" id="IPR009057">
    <property type="entry name" value="Homeodomain-like_sf"/>
</dbReference>
<dbReference type="RefSeq" id="WP_133291279.1">
    <property type="nucleotide sequence ID" value="NZ_SMSJ01000049.1"/>
</dbReference>
<dbReference type="PANTHER" id="PTHR30514">
    <property type="entry name" value="GLUCOKINASE"/>
    <property type="match status" value="1"/>
</dbReference>
<dbReference type="PANTHER" id="PTHR30514:SF18">
    <property type="entry name" value="RPIR-FAMILY TRANSCRIPTIONAL REGULATOR"/>
    <property type="match status" value="1"/>
</dbReference>
<accession>A0A4R5QC00</accession>
<gene>
    <name evidence="2" type="ORF">E2C06_24815</name>
</gene>
<dbReference type="InterPro" id="IPR001347">
    <property type="entry name" value="SIS_dom"/>
</dbReference>
<dbReference type="Pfam" id="PF01418">
    <property type="entry name" value="HTH_6"/>
    <property type="match status" value="1"/>
</dbReference>
<dbReference type="AlphaFoldDB" id="A0A4R5QC00"/>
<evidence type="ECO:0000313" key="2">
    <source>
        <dbReference type="EMBL" id="TDH59941.1"/>
    </source>
</evidence>
<dbReference type="Gene3D" id="1.10.10.10">
    <property type="entry name" value="Winged helix-like DNA-binding domain superfamily/Winged helix DNA-binding domain"/>
    <property type="match status" value="1"/>
</dbReference>
<comment type="caution">
    <text evidence="2">The sequence shown here is derived from an EMBL/GenBank/DDBJ whole genome shotgun (WGS) entry which is preliminary data.</text>
</comment>
<name>A0A4R5QC00_9PROT</name>
<dbReference type="Gene3D" id="3.40.50.10490">
    <property type="entry name" value="Glucose-6-phosphate isomerase like protein, domain 1"/>
    <property type="match status" value="1"/>
</dbReference>
<dbReference type="InterPro" id="IPR000281">
    <property type="entry name" value="HTH_RpiR"/>
</dbReference>
<evidence type="ECO:0000313" key="3">
    <source>
        <dbReference type="Proteomes" id="UP000295096"/>
    </source>
</evidence>
<organism evidence="2 3">
    <name type="scientific">Dankookia rubra</name>
    <dbReference type="NCBI Taxonomy" id="1442381"/>
    <lineage>
        <taxon>Bacteria</taxon>
        <taxon>Pseudomonadati</taxon>
        <taxon>Pseudomonadota</taxon>
        <taxon>Alphaproteobacteria</taxon>
        <taxon>Acetobacterales</taxon>
        <taxon>Roseomonadaceae</taxon>
        <taxon>Dankookia</taxon>
    </lineage>
</organism>
<dbReference type="SUPFAM" id="SSF53697">
    <property type="entry name" value="SIS domain"/>
    <property type="match status" value="1"/>
</dbReference>